<proteinExistence type="predicted"/>
<dbReference type="OrthoDB" id="6538126at2759"/>
<sequence length="188" mass="21989">MENEDAIIASCSHPYFKMRWAPNEVPRASDFESLLLRAAEAHGPDHKNSYDDTSSAPMYHGFYDFEEEDFPTSGRSEQTHVRAEVFRYLDVPRKDFAMCQDFPAIKSVFVHYNTNLCSSAPVERLFLFASLVLRPNRRCLEDSLFEKLLLRKCNQPLKFRLIMVNDLVKHKNEDAISIYFKDLRRMIV</sequence>
<dbReference type="SUPFAM" id="SSF53098">
    <property type="entry name" value="Ribonuclease H-like"/>
    <property type="match status" value="1"/>
</dbReference>
<organism evidence="1 2">
    <name type="scientific">Haemaphysalis longicornis</name>
    <name type="common">Bush tick</name>
    <dbReference type="NCBI Taxonomy" id="44386"/>
    <lineage>
        <taxon>Eukaryota</taxon>
        <taxon>Metazoa</taxon>
        <taxon>Ecdysozoa</taxon>
        <taxon>Arthropoda</taxon>
        <taxon>Chelicerata</taxon>
        <taxon>Arachnida</taxon>
        <taxon>Acari</taxon>
        <taxon>Parasitiformes</taxon>
        <taxon>Ixodida</taxon>
        <taxon>Ixodoidea</taxon>
        <taxon>Ixodidae</taxon>
        <taxon>Haemaphysalinae</taxon>
        <taxon>Haemaphysalis</taxon>
    </lineage>
</organism>
<dbReference type="InterPro" id="IPR012337">
    <property type="entry name" value="RNaseH-like_sf"/>
</dbReference>
<reference evidence="1 2" key="1">
    <citation type="journal article" date="2020" name="Cell">
        <title>Large-Scale Comparative Analyses of Tick Genomes Elucidate Their Genetic Diversity and Vector Capacities.</title>
        <authorList>
            <consortium name="Tick Genome and Microbiome Consortium (TIGMIC)"/>
            <person name="Jia N."/>
            <person name="Wang J."/>
            <person name="Shi W."/>
            <person name="Du L."/>
            <person name="Sun Y."/>
            <person name="Zhan W."/>
            <person name="Jiang J.F."/>
            <person name="Wang Q."/>
            <person name="Zhang B."/>
            <person name="Ji P."/>
            <person name="Bell-Sakyi L."/>
            <person name="Cui X.M."/>
            <person name="Yuan T.T."/>
            <person name="Jiang B.G."/>
            <person name="Yang W.F."/>
            <person name="Lam T.T."/>
            <person name="Chang Q.C."/>
            <person name="Ding S.J."/>
            <person name="Wang X.J."/>
            <person name="Zhu J.G."/>
            <person name="Ruan X.D."/>
            <person name="Zhao L."/>
            <person name="Wei J.T."/>
            <person name="Ye R.Z."/>
            <person name="Que T.C."/>
            <person name="Du C.H."/>
            <person name="Zhou Y.H."/>
            <person name="Cheng J.X."/>
            <person name="Dai P.F."/>
            <person name="Guo W.B."/>
            <person name="Han X.H."/>
            <person name="Huang E.J."/>
            <person name="Li L.F."/>
            <person name="Wei W."/>
            <person name="Gao Y.C."/>
            <person name="Liu J.Z."/>
            <person name="Shao H.Z."/>
            <person name="Wang X."/>
            <person name="Wang C.C."/>
            <person name="Yang T.C."/>
            <person name="Huo Q.B."/>
            <person name="Li W."/>
            <person name="Chen H.Y."/>
            <person name="Chen S.E."/>
            <person name="Zhou L.G."/>
            <person name="Ni X.B."/>
            <person name="Tian J.H."/>
            <person name="Sheng Y."/>
            <person name="Liu T."/>
            <person name="Pan Y.S."/>
            <person name="Xia L.Y."/>
            <person name="Li J."/>
            <person name="Zhao F."/>
            <person name="Cao W.C."/>
        </authorList>
    </citation>
    <scope>NUCLEOTIDE SEQUENCE [LARGE SCALE GENOMIC DNA]</scope>
    <source>
        <strain evidence="1">HaeL-2018</strain>
    </source>
</reference>
<dbReference type="Proteomes" id="UP000821853">
    <property type="component" value="Chromosome 2"/>
</dbReference>
<evidence type="ECO:0000313" key="2">
    <source>
        <dbReference type="Proteomes" id="UP000821853"/>
    </source>
</evidence>
<comment type="caution">
    <text evidence="1">The sequence shown here is derived from an EMBL/GenBank/DDBJ whole genome shotgun (WGS) entry which is preliminary data.</text>
</comment>
<keyword evidence="2" id="KW-1185">Reference proteome</keyword>
<dbReference type="EMBL" id="JABSTR010000004">
    <property type="protein sequence ID" value="KAH9369241.1"/>
    <property type="molecule type" value="Genomic_DNA"/>
</dbReference>
<evidence type="ECO:0000313" key="1">
    <source>
        <dbReference type="EMBL" id="KAH9369241.1"/>
    </source>
</evidence>
<name>A0A9J6G3A2_HAELO</name>
<protein>
    <submittedName>
        <fullName evidence="1">Uncharacterized protein</fullName>
    </submittedName>
</protein>
<gene>
    <name evidence="1" type="ORF">HPB48_003085</name>
</gene>
<dbReference type="AlphaFoldDB" id="A0A9J6G3A2"/>
<accession>A0A9J6G3A2</accession>
<dbReference type="VEuPathDB" id="VectorBase:HLOH_040731"/>